<evidence type="ECO:0000259" key="3">
    <source>
        <dbReference type="PROSITE" id="PS50943"/>
    </source>
</evidence>
<dbReference type="GeneID" id="93268693"/>
<keyword evidence="1" id="KW-0238">DNA-binding</keyword>
<protein>
    <submittedName>
        <fullName evidence="4">Helix-turn-helix domain-containing protein</fullName>
    </submittedName>
</protein>
<feature type="domain" description="HTH cro/C1-type" evidence="3">
    <location>
        <begin position="5"/>
        <end position="60"/>
    </location>
</feature>
<dbReference type="Proteomes" id="UP001229832">
    <property type="component" value="Chromosome"/>
</dbReference>
<organism evidence="4 5">
    <name type="scientific">Lacticaseibacillus zeae subsp. silagei</name>
    <dbReference type="NCBI Taxonomy" id="3068307"/>
    <lineage>
        <taxon>Bacteria</taxon>
        <taxon>Bacillati</taxon>
        <taxon>Bacillota</taxon>
        <taxon>Bacilli</taxon>
        <taxon>Lactobacillales</taxon>
        <taxon>Lactobacillaceae</taxon>
        <taxon>Lacticaseibacillus</taxon>
    </lineage>
</organism>
<dbReference type="PANTHER" id="PTHR46558:SF13">
    <property type="entry name" value="HTH-TYPE TRANSCRIPTIONAL REGULATOR IMMR"/>
    <property type="match status" value="1"/>
</dbReference>
<dbReference type="RefSeq" id="WP_070650631.1">
    <property type="nucleotide sequence ID" value="NZ_CP132484.1"/>
</dbReference>
<dbReference type="GO" id="GO:0003677">
    <property type="term" value="F:DNA binding"/>
    <property type="evidence" value="ECO:0007669"/>
    <property type="project" value="UniProtKB-KW"/>
</dbReference>
<dbReference type="EMBL" id="CP132485">
    <property type="protein sequence ID" value="WLV84492.1"/>
    <property type="molecule type" value="Genomic_DNA"/>
</dbReference>
<dbReference type="Pfam" id="PF01381">
    <property type="entry name" value="HTH_3"/>
    <property type="match status" value="1"/>
</dbReference>
<sequence length="208" mass="24457">MNNRIKEARERAGLSQGDLAKKMKMKTRQTISSYERGKTQPNVKQWEQLSQILEAPVPYLQGYDLTDDDWAQYDSERRADEQDKSENQADQERLFVAETIDDFRKNGNYSEISDIARYTRTIRESALNKYRINISKDKTVLNVDPFSEWDNERRKNIKNPYMLYFGWTDAANVKLHDIIEKTRGKIAPEETATLESVLKELNSDFYRV</sequence>
<proteinExistence type="predicted"/>
<dbReference type="Gene3D" id="1.10.260.40">
    <property type="entry name" value="lambda repressor-like DNA-binding domains"/>
    <property type="match status" value="1"/>
</dbReference>
<dbReference type="InterPro" id="IPR001387">
    <property type="entry name" value="Cro/C1-type_HTH"/>
</dbReference>
<evidence type="ECO:0000313" key="4">
    <source>
        <dbReference type="EMBL" id="WLV84492.1"/>
    </source>
</evidence>
<dbReference type="SUPFAM" id="SSF47413">
    <property type="entry name" value="lambda repressor-like DNA-binding domains"/>
    <property type="match status" value="1"/>
</dbReference>
<feature type="region of interest" description="Disordered" evidence="2">
    <location>
        <begin position="1"/>
        <end position="43"/>
    </location>
</feature>
<name>A0ABD7ZBE9_LACZE</name>
<feature type="compositionally biased region" description="Basic and acidic residues" evidence="2">
    <location>
        <begin position="1"/>
        <end position="12"/>
    </location>
</feature>
<dbReference type="InterPro" id="IPR010982">
    <property type="entry name" value="Lambda_DNA-bd_dom_sf"/>
</dbReference>
<feature type="compositionally biased region" description="Polar residues" evidence="2">
    <location>
        <begin position="28"/>
        <end position="43"/>
    </location>
</feature>
<gene>
    <name evidence="4" type="ORF">LACZS2_000963</name>
</gene>
<dbReference type="AlphaFoldDB" id="A0ABD7ZBE9"/>
<dbReference type="PANTHER" id="PTHR46558">
    <property type="entry name" value="TRACRIPTIONAL REGULATORY PROTEIN-RELATED-RELATED"/>
    <property type="match status" value="1"/>
</dbReference>
<evidence type="ECO:0000313" key="5">
    <source>
        <dbReference type="Proteomes" id="UP001229832"/>
    </source>
</evidence>
<accession>A0ABD7ZBE9</accession>
<keyword evidence="5" id="KW-1185">Reference proteome</keyword>
<reference evidence="4 5" key="1">
    <citation type="submission" date="2023-08" db="EMBL/GenBank/DDBJ databases">
        <authorList>
            <person name="Buchebner-Jance M."/>
        </authorList>
    </citation>
    <scope>NUCLEOTIDE SEQUENCE [LARGE SCALE GENOMIC DNA]</scope>
    <source>
        <strain evidence="4 5">NCIMB 15475</strain>
    </source>
</reference>
<evidence type="ECO:0000256" key="1">
    <source>
        <dbReference type="ARBA" id="ARBA00023125"/>
    </source>
</evidence>
<dbReference type="CDD" id="cd00093">
    <property type="entry name" value="HTH_XRE"/>
    <property type="match status" value="1"/>
</dbReference>
<evidence type="ECO:0000256" key="2">
    <source>
        <dbReference type="SAM" id="MobiDB-lite"/>
    </source>
</evidence>
<dbReference type="PROSITE" id="PS50943">
    <property type="entry name" value="HTH_CROC1"/>
    <property type="match status" value="1"/>
</dbReference>
<dbReference type="SMART" id="SM00530">
    <property type="entry name" value="HTH_XRE"/>
    <property type="match status" value="1"/>
</dbReference>